<dbReference type="GO" id="GO:0016818">
    <property type="term" value="F:hydrolase activity, acting on acid anhydrides, in phosphorus-containing anhydrides"/>
    <property type="evidence" value="ECO:0007669"/>
    <property type="project" value="InterPro"/>
</dbReference>
<dbReference type="SUPFAM" id="SSF52540">
    <property type="entry name" value="P-loop containing nucleoside triphosphate hydrolases"/>
    <property type="match status" value="2"/>
</dbReference>
<evidence type="ECO:0000259" key="20">
    <source>
        <dbReference type="PROSITE" id="PS51193"/>
    </source>
</evidence>
<keyword evidence="6" id="KW-0547">Nucleotide-binding</keyword>
<evidence type="ECO:0000256" key="4">
    <source>
        <dbReference type="ARBA" id="ARBA00022485"/>
    </source>
</evidence>
<comment type="similarity">
    <text evidence="3">Belongs to the DEAD box helicase family. DEAH subfamily.</text>
</comment>
<evidence type="ECO:0000256" key="8">
    <source>
        <dbReference type="ARBA" id="ARBA00022801"/>
    </source>
</evidence>
<evidence type="ECO:0000256" key="1">
    <source>
        <dbReference type="ARBA" id="ARBA00001966"/>
    </source>
</evidence>
<dbReference type="NCBIfam" id="TIGR00604">
    <property type="entry name" value="rad3"/>
    <property type="match status" value="1"/>
</dbReference>
<dbReference type="SMART" id="SM00491">
    <property type="entry name" value="HELICc2"/>
    <property type="match status" value="1"/>
</dbReference>
<gene>
    <name evidence="21" type="primary">BRIP1_1</name>
    <name evidence="22" type="synonym">BRIP1_2</name>
    <name evidence="22" type="ORF">g.4038</name>
    <name evidence="21" type="ORF">g.4039</name>
</gene>
<dbReference type="SMART" id="SM00488">
    <property type="entry name" value="DEXDc2"/>
    <property type="match status" value="1"/>
</dbReference>
<evidence type="ECO:0000256" key="3">
    <source>
        <dbReference type="ARBA" id="ARBA00008792"/>
    </source>
</evidence>
<dbReference type="PANTHER" id="PTHR11472">
    <property type="entry name" value="DNA REPAIR DEAD HELICASE RAD3/XP-D SUBFAMILY MEMBER"/>
    <property type="match status" value="1"/>
</dbReference>
<dbReference type="InterPro" id="IPR010614">
    <property type="entry name" value="RAD3-like_helicase_DEAD"/>
</dbReference>
<keyword evidence="5" id="KW-0479">Metal-binding</keyword>
<keyword evidence="11" id="KW-0408">Iron</keyword>
<dbReference type="GO" id="GO:1990918">
    <property type="term" value="P:double-strand break repair involved in meiotic recombination"/>
    <property type="evidence" value="ECO:0007669"/>
    <property type="project" value="TreeGrafter"/>
</dbReference>
<dbReference type="GO" id="GO:0006289">
    <property type="term" value="P:nucleotide-excision repair"/>
    <property type="evidence" value="ECO:0007669"/>
    <property type="project" value="TreeGrafter"/>
</dbReference>
<evidence type="ECO:0000256" key="7">
    <source>
        <dbReference type="ARBA" id="ARBA00022763"/>
    </source>
</evidence>
<keyword evidence="9" id="KW-0347">Helicase</keyword>
<dbReference type="PROSITE" id="PS51193">
    <property type="entry name" value="HELICASE_ATP_BIND_2"/>
    <property type="match status" value="1"/>
</dbReference>
<comment type="cofactor">
    <cofactor evidence="1">
        <name>[4Fe-4S] cluster</name>
        <dbReference type="ChEBI" id="CHEBI:49883"/>
    </cofactor>
</comment>
<evidence type="ECO:0000256" key="11">
    <source>
        <dbReference type="ARBA" id="ARBA00023004"/>
    </source>
</evidence>
<organism evidence="21">
    <name type="scientific">Aceria tosichella</name>
    <name type="common">wheat curl mite</name>
    <dbReference type="NCBI Taxonomy" id="561515"/>
    <lineage>
        <taxon>Eukaryota</taxon>
        <taxon>Metazoa</taxon>
        <taxon>Ecdysozoa</taxon>
        <taxon>Arthropoda</taxon>
        <taxon>Chelicerata</taxon>
        <taxon>Arachnida</taxon>
        <taxon>Acari</taxon>
        <taxon>Acariformes</taxon>
        <taxon>Trombidiformes</taxon>
        <taxon>Prostigmata</taxon>
        <taxon>Eupodina</taxon>
        <taxon>Eriophyoidea</taxon>
        <taxon>Eriophyidae</taxon>
        <taxon>Eriophyinae</taxon>
        <taxon>Aceriini</taxon>
        <taxon>Aceria</taxon>
    </lineage>
</organism>
<evidence type="ECO:0000256" key="13">
    <source>
        <dbReference type="ARBA" id="ARBA00023204"/>
    </source>
</evidence>
<evidence type="ECO:0000256" key="9">
    <source>
        <dbReference type="ARBA" id="ARBA00022806"/>
    </source>
</evidence>
<dbReference type="InterPro" id="IPR006555">
    <property type="entry name" value="ATP-dep_Helicase_C"/>
</dbReference>
<dbReference type="PANTHER" id="PTHR11472:SF47">
    <property type="entry name" value="FANCONI ANEMIA GROUP J PROTEIN"/>
    <property type="match status" value="1"/>
</dbReference>
<dbReference type="GO" id="GO:0005524">
    <property type="term" value="F:ATP binding"/>
    <property type="evidence" value="ECO:0007669"/>
    <property type="project" value="UniProtKB-KW"/>
</dbReference>
<evidence type="ECO:0000256" key="17">
    <source>
        <dbReference type="ARBA" id="ARBA00048954"/>
    </source>
</evidence>
<dbReference type="AlphaFoldDB" id="A0A6G1SHA2"/>
<dbReference type="Gene3D" id="3.40.50.300">
    <property type="entry name" value="P-loop containing nucleotide triphosphate hydrolases"/>
    <property type="match status" value="3"/>
</dbReference>
<feature type="region of interest" description="Disordered" evidence="19">
    <location>
        <begin position="138"/>
        <end position="160"/>
    </location>
</feature>
<keyword evidence="7" id="KW-0227">DNA damage</keyword>
<feature type="domain" description="Helicase ATP-binding" evidence="20">
    <location>
        <begin position="14"/>
        <end position="482"/>
    </location>
</feature>
<accession>A0A6G1SHA2</accession>
<keyword evidence="14" id="KW-0413">Isomerase</keyword>
<evidence type="ECO:0000256" key="18">
    <source>
        <dbReference type="ARBA" id="ARBA00082714"/>
    </source>
</evidence>
<dbReference type="GO" id="GO:0046872">
    <property type="term" value="F:metal ion binding"/>
    <property type="evidence" value="ECO:0007669"/>
    <property type="project" value="UniProtKB-KW"/>
</dbReference>
<dbReference type="GO" id="GO:0005634">
    <property type="term" value="C:nucleus"/>
    <property type="evidence" value="ECO:0007669"/>
    <property type="project" value="UniProtKB-SubCell"/>
</dbReference>
<evidence type="ECO:0000256" key="5">
    <source>
        <dbReference type="ARBA" id="ARBA00022723"/>
    </source>
</evidence>
<dbReference type="InterPro" id="IPR013020">
    <property type="entry name" value="Rad3/Chl1-like"/>
</dbReference>
<evidence type="ECO:0000256" key="16">
    <source>
        <dbReference type="ARBA" id="ARBA00044969"/>
    </source>
</evidence>
<feature type="region of interest" description="Disordered" evidence="19">
    <location>
        <begin position="532"/>
        <end position="556"/>
    </location>
</feature>
<sequence>MGQAVNPGQSVKLGGLDVEFPYKPYGIQRAMMARIIVAYTNKQNCLIESPTGTGKSLSLICSSLAWQQRSKLDSRPFVSASYSEKQVAERMAKLKNRPCTCGSRPDAISELDELKNAKKGQKGCEDIDNDESSMKKLKLNPDRDETSPHFQQANKNKLKQKQPEMITIDSDDDDVNATQIITPSKYSDIKPKVCKIEDEVEFLDDTDNTTFRKPLSDSKPNNQENPDGTALNEMCKNCLAIKSEQEFVNEMGPGAVSHPTVKKIRIYYGTRTHKQIAQIVRELKKTSYTKDLKMNILSSRDRTCVNEDVRDLPTRNDKCQELVKNKSKAGSSNRKSNLETCQYYRDGNQMAADFALIYQEKETFDIEDAVEFGKQFCICPYYGMRALQDEADITFCPYNYILDPNIRSAMQINLRNSIIILDEAHNIEDICRDSASFVINTQQIDEILANINRASFNYIQGSSIREAYDFFKNLFTDLKAFLIKFNFVNDKFSRDGDCLARKVMLHHEMMSSLSAMNFGSKHVQSIRDNLKALRGDEDESGDKSSKDKRDEGQDGALNNQDLQVITQLTNTLEFIYSQENKNSSDYRCIVSKHLDRGTTPMGRNNNRSMADNDVYLYQFSLICMNPAIAFQKIHENCWSVVVASGTLSPIESLKTELGCNFNQVFEGSHVIPDDRIFSTILSNGPNGIDLNCSYANSLRLDFQDELGQVVRDVCRVVPSGVLIFFPSYDRMENLYQRWFTKGYINDITSAGKKIHREQKNFTSTKFDEELKKYHRAATGKGAVMMAVYRGKISEGIDFSDSAARAVISIGIPYPNIKEVTIGLKREYNDLARKNRPELMNGSMWYQTQAMRALNQSLGRVIRHKDDWGAIIMLDSRLRSSQCMSGISKWVRRCITPQTSYEIFRSSLQDFVALREGDASN</sequence>
<dbReference type="EMBL" id="GGYP01005113">
    <property type="protein sequence ID" value="MDE49884.1"/>
    <property type="molecule type" value="Transcribed_RNA"/>
</dbReference>
<evidence type="ECO:0000256" key="12">
    <source>
        <dbReference type="ARBA" id="ARBA00023014"/>
    </source>
</evidence>
<dbReference type="CDD" id="cd18788">
    <property type="entry name" value="SF2_C_XPD"/>
    <property type="match status" value="1"/>
</dbReference>
<feature type="region of interest" description="Disordered" evidence="19">
    <location>
        <begin position="207"/>
        <end position="228"/>
    </location>
</feature>
<protein>
    <recommendedName>
        <fullName evidence="16">DNA 5'-3' helicase</fullName>
        <ecNumber evidence="16">5.6.2.3</ecNumber>
    </recommendedName>
    <alternativeName>
        <fullName evidence="18">DNA 5'-3' helicase FANCJ</fullName>
    </alternativeName>
</protein>
<dbReference type="Pfam" id="PF06733">
    <property type="entry name" value="DEAD_2"/>
    <property type="match status" value="1"/>
</dbReference>
<keyword evidence="10" id="KW-0067">ATP-binding</keyword>
<dbReference type="GO" id="GO:0051539">
    <property type="term" value="F:4 iron, 4 sulfur cluster binding"/>
    <property type="evidence" value="ECO:0007669"/>
    <property type="project" value="UniProtKB-KW"/>
</dbReference>
<name>A0A6G1SHA2_9ACAR</name>
<reference evidence="21" key="1">
    <citation type="submission" date="2018-10" db="EMBL/GenBank/DDBJ databases">
        <title>Transcriptome assembly of Aceria tosichella (Wheat curl mite) Type 2.</title>
        <authorList>
            <person name="Scully E.D."/>
            <person name="Geib S.M."/>
            <person name="Palmer N.A."/>
            <person name="Gupta A.K."/>
            <person name="Sarath G."/>
            <person name="Tatineni S."/>
        </authorList>
    </citation>
    <scope>NUCLEOTIDE SEQUENCE</scope>
    <source>
        <strain evidence="21">LincolnNE</strain>
    </source>
</reference>
<dbReference type="InterPro" id="IPR045028">
    <property type="entry name" value="DinG/Rad3-like"/>
</dbReference>
<keyword evidence="12" id="KW-0411">Iron-sulfur</keyword>
<evidence type="ECO:0000256" key="14">
    <source>
        <dbReference type="ARBA" id="ARBA00023235"/>
    </source>
</evidence>
<feature type="compositionally biased region" description="Basic and acidic residues" evidence="19">
    <location>
        <begin position="532"/>
        <end position="552"/>
    </location>
</feature>
<dbReference type="EMBL" id="GGYP01006375">
    <property type="protein sequence ID" value="MDE51146.1"/>
    <property type="molecule type" value="Transcribed_RNA"/>
</dbReference>
<keyword evidence="4" id="KW-0004">4Fe-4S</keyword>
<dbReference type="InterPro" id="IPR006554">
    <property type="entry name" value="Helicase-like_DEXD_c2"/>
</dbReference>
<evidence type="ECO:0000256" key="6">
    <source>
        <dbReference type="ARBA" id="ARBA00022741"/>
    </source>
</evidence>
<dbReference type="FunFam" id="3.40.50.300:FF:000731">
    <property type="entry name" value="Fanconi anemia group J protein homolog"/>
    <property type="match status" value="1"/>
</dbReference>
<evidence type="ECO:0000256" key="19">
    <source>
        <dbReference type="SAM" id="MobiDB-lite"/>
    </source>
</evidence>
<dbReference type="InterPro" id="IPR002464">
    <property type="entry name" value="DNA/RNA_helicase_DEAH_CS"/>
</dbReference>
<proteinExistence type="inferred from homology"/>
<comment type="catalytic activity">
    <reaction evidence="17">
        <text>ATP + H2O = ADP + phosphate + H(+)</text>
        <dbReference type="Rhea" id="RHEA:13065"/>
        <dbReference type="ChEBI" id="CHEBI:15377"/>
        <dbReference type="ChEBI" id="CHEBI:15378"/>
        <dbReference type="ChEBI" id="CHEBI:30616"/>
        <dbReference type="ChEBI" id="CHEBI:43474"/>
        <dbReference type="ChEBI" id="CHEBI:456216"/>
        <dbReference type="EC" id="5.6.2.3"/>
    </reaction>
</comment>
<evidence type="ECO:0000313" key="21">
    <source>
        <dbReference type="EMBL" id="MDE49884.1"/>
    </source>
</evidence>
<keyword evidence="15" id="KW-0539">Nucleus</keyword>
<evidence type="ECO:0000256" key="10">
    <source>
        <dbReference type="ARBA" id="ARBA00022840"/>
    </source>
</evidence>
<dbReference type="PROSITE" id="PS00690">
    <property type="entry name" value="DEAH_ATP_HELICASE"/>
    <property type="match status" value="1"/>
</dbReference>
<comment type="subcellular location">
    <subcellularLocation>
        <location evidence="2">Nucleus</location>
    </subcellularLocation>
</comment>
<dbReference type="EC" id="5.6.2.3" evidence="16"/>
<dbReference type="InterPro" id="IPR014013">
    <property type="entry name" value="Helic_SF1/SF2_ATP-bd_DinG/Rad3"/>
</dbReference>
<evidence type="ECO:0000256" key="15">
    <source>
        <dbReference type="ARBA" id="ARBA00023242"/>
    </source>
</evidence>
<dbReference type="Pfam" id="PF13307">
    <property type="entry name" value="Helicase_C_2"/>
    <property type="match status" value="1"/>
</dbReference>
<evidence type="ECO:0000313" key="22">
    <source>
        <dbReference type="EMBL" id="MDE51146.1"/>
    </source>
</evidence>
<keyword evidence="13" id="KW-0234">DNA repair</keyword>
<dbReference type="GO" id="GO:0043139">
    <property type="term" value="F:5'-3' DNA helicase activity"/>
    <property type="evidence" value="ECO:0007669"/>
    <property type="project" value="UniProtKB-EC"/>
</dbReference>
<evidence type="ECO:0000256" key="2">
    <source>
        <dbReference type="ARBA" id="ARBA00004123"/>
    </source>
</evidence>
<dbReference type="InterPro" id="IPR027417">
    <property type="entry name" value="P-loop_NTPase"/>
</dbReference>
<keyword evidence="8" id="KW-0378">Hydrolase</keyword>
<dbReference type="GO" id="GO:0003677">
    <property type="term" value="F:DNA binding"/>
    <property type="evidence" value="ECO:0007669"/>
    <property type="project" value="InterPro"/>
</dbReference>